<keyword evidence="1" id="KW-0472">Membrane</keyword>
<feature type="transmembrane region" description="Helical" evidence="1">
    <location>
        <begin position="306"/>
        <end position="322"/>
    </location>
</feature>
<dbReference type="PATRIC" id="fig|999434.4.peg.175"/>
<evidence type="ECO:0000256" key="1">
    <source>
        <dbReference type="SAM" id="Phobius"/>
    </source>
</evidence>
<name>A0A0F6MT41_TREDN</name>
<dbReference type="PANTHER" id="PTHR43813">
    <property type="entry name" value="ACYL-ACTIVATING ENZYME 16, CHLOROPLASTIC-RELATED"/>
    <property type="match status" value="1"/>
</dbReference>
<feature type="transmembrane region" description="Helical" evidence="1">
    <location>
        <begin position="342"/>
        <end position="365"/>
    </location>
</feature>
<evidence type="ECO:0000259" key="2">
    <source>
        <dbReference type="Pfam" id="PF00501"/>
    </source>
</evidence>
<comment type="caution">
    <text evidence="3">The sequence shown here is derived from an EMBL/GenBank/DDBJ whole genome shotgun (WGS) entry which is preliminary data.</text>
</comment>
<reference evidence="3" key="1">
    <citation type="submission" date="2012-01" db="EMBL/GenBank/DDBJ databases">
        <title>The Genome Sequence of Treponema denticola OTK.</title>
        <authorList>
            <consortium name="The Broad Institute Genome Sequencing Platform"/>
            <person name="Earl A."/>
            <person name="Ward D."/>
            <person name="Feldgarden M."/>
            <person name="Gevers D."/>
            <person name="Blanton J.M."/>
            <person name="Fenno C.J."/>
            <person name="Baranova O.V."/>
            <person name="Mathney J."/>
            <person name="Dewhirst F.E."/>
            <person name="Izard J."/>
            <person name="Young S.K."/>
            <person name="Zeng Q."/>
            <person name="Gargeya S."/>
            <person name="Fitzgerald M."/>
            <person name="Haas B."/>
            <person name="Abouelleil A."/>
            <person name="Alvarado L."/>
            <person name="Arachchi H.M."/>
            <person name="Berlin A."/>
            <person name="Chapman S.B."/>
            <person name="Gearin G."/>
            <person name="Goldberg J."/>
            <person name="Griggs A."/>
            <person name="Gujja S."/>
            <person name="Hansen M."/>
            <person name="Heiman D."/>
            <person name="Howarth C."/>
            <person name="Larimer J."/>
            <person name="Lui A."/>
            <person name="MacDonald P.J.P."/>
            <person name="McCowen C."/>
            <person name="Montmayeur A."/>
            <person name="Murphy C."/>
            <person name="Neiman D."/>
            <person name="Pearson M."/>
            <person name="Priest M."/>
            <person name="Roberts A."/>
            <person name="Saif S."/>
            <person name="Shea T."/>
            <person name="Sisk P."/>
            <person name="Stolte C."/>
            <person name="Sykes S."/>
            <person name="Wortman J."/>
            <person name="Nusbaum C."/>
            <person name="Birren B."/>
        </authorList>
    </citation>
    <scope>NUCLEOTIDE SEQUENCE [LARGE SCALE GENOMIC DNA]</scope>
    <source>
        <strain evidence="3">OTK</strain>
    </source>
</reference>
<dbReference type="Pfam" id="PF23562">
    <property type="entry name" value="AMP-binding_C_3"/>
    <property type="match status" value="1"/>
</dbReference>
<feature type="domain" description="AMP-dependent synthetase/ligase" evidence="2">
    <location>
        <begin position="15"/>
        <end position="467"/>
    </location>
</feature>
<dbReference type="InterPro" id="IPR052987">
    <property type="entry name" value="Chloroplast_AMP-bd_Enzymes"/>
</dbReference>
<dbReference type="InterPro" id="IPR020845">
    <property type="entry name" value="AMP-binding_CS"/>
</dbReference>
<dbReference type="Proteomes" id="UP000011701">
    <property type="component" value="Chromosome"/>
</dbReference>
<dbReference type="Pfam" id="PF00501">
    <property type="entry name" value="AMP-binding"/>
    <property type="match status" value="1"/>
</dbReference>
<dbReference type="InterPro" id="IPR000873">
    <property type="entry name" value="AMP-dep_synth/lig_dom"/>
</dbReference>
<keyword evidence="1" id="KW-1133">Transmembrane helix</keyword>
<keyword evidence="1" id="KW-0812">Transmembrane</keyword>
<dbReference type="SUPFAM" id="SSF56801">
    <property type="entry name" value="Acetyl-CoA synthetase-like"/>
    <property type="match status" value="1"/>
</dbReference>
<gene>
    <name evidence="3" type="ORF">HMPREF9723_00167</name>
</gene>
<protein>
    <recommendedName>
        <fullName evidence="2">AMP-dependent synthetase/ligase domain-containing protein</fullName>
    </recommendedName>
</protein>
<dbReference type="AlphaFoldDB" id="A0A0F6MT41"/>
<evidence type="ECO:0000313" key="3">
    <source>
        <dbReference type="EMBL" id="EMB24936.1"/>
    </source>
</evidence>
<proteinExistence type="predicted"/>
<dbReference type="PANTHER" id="PTHR43813:SF1">
    <property type="entry name" value="ACYL-ACTIVATING ENZYME 16, CHLOROPLASTIC-RELATED"/>
    <property type="match status" value="1"/>
</dbReference>
<dbReference type="HOGENOM" id="CLU_000022_45_5_12"/>
<dbReference type="EMBL" id="AGDY01000001">
    <property type="protein sequence ID" value="EMB24936.1"/>
    <property type="molecule type" value="Genomic_DNA"/>
</dbReference>
<accession>A0A0F6MT41</accession>
<dbReference type="PROSITE" id="PS00455">
    <property type="entry name" value="AMP_BINDING"/>
    <property type="match status" value="1"/>
</dbReference>
<dbReference type="RefSeq" id="WP_002690218.1">
    <property type="nucleotide sequence ID" value="NZ_CM001797.1"/>
</dbReference>
<dbReference type="InterPro" id="IPR042099">
    <property type="entry name" value="ANL_N_sf"/>
</dbReference>
<sequence length="641" mass="72449">MRTLDKSLPLLLKRISEKYPNIRAQMFKGEDKEFKSLSYKELYEISLDFAAGLLSIGAKPKDHIGLIADNRKEWLHASFGIMNIGAADVPRGCDATEQEITHILSFSECKFAVLENEAQIRKVLVHMAEIPLLESIISIDNVDFKKLEEEFNLKERKIEFHTYADIIDLGKSARIEGKFKPEEYAENVDTDDLASIIFTSGTTGNPKGVTMSHRNFMTQLLELPDRIILKPGQKAISVLPVWHSFERACEYVIIISGGTIAYSKPIGSILLADMLKINPTLFPSVPRIWEAVYDGIFKVMKKRGRPLYYLFLFFVDVGIKTMRLKRRVTGQCPHFQKRSKFIYPILAILPLLCIAPMYYIGDLLIYRTIRKKFGKCFKAGVSGGGALPPNVDEFFWAVRINVMEGYGITETAPVISVRPMPRPVFGTLGKPLACFESKIIDKNGNELPHNRKGLLLVKGDAVTKGYYKDPERTAEVIDKDGWFDTGDLAIKTIDGELILKGRRKNTIVLRGGENIEPVPIEVKLQESPLISIAVVLGQDQRSLGALIVVHKENLQAWAANNGLRNVPVSELVHDSNVQKMYEAEVAELVNSKTGFKLFERINKIVLLPEEFQAGRELSAKGEMMRHKINQLYRKEIYELFK</sequence>
<dbReference type="Gene3D" id="3.40.50.12780">
    <property type="entry name" value="N-terminal domain of ligase-like"/>
    <property type="match status" value="1"/>
</dbReference>
<organism evidence="3">
    <name type="scientific">Treponema denticola OTK</name>
    <dbReference type="NCBI Taxonomy" id="999434"/>
    <lineage>
        <taxon>Bacteria</taxon>
        <taxon>Pseudomonadati</taxon>
        <taxon>Spirochaetota</taxon>
        <taxon>Spirochaetia</taxon>
        <taxon>Spirochaetales</taxon>
        <taxon>Treponemataceae</taxon>
        <taxon>Treponema</taxon>
    </lineage>
</organism>